<reference evidence="10 11" key="1">
    <citation type="journal article" date="2011" name="Science">
        <title>The Selaginella genome identifies genetic changes associated with the evolution of vascular plants.</title>
        <authorList>
            <person name="Banks J.A."/>
            <person name="Nishiyama T."/>
            <person name="Hasebe M."/>
            <person name="Bowman J.L."/>
            <person name="Gribskov M."/>
            <person name="dePamphilis C."/>
            <person name="Albert V.A."/>
            <person name="Aono N."/>
            <person name="Aoyama T."/>
            <person name="Ambrose B.A."/>
            <person name="Ashton N.W."/>
            <person name="Axtell M.J."/>
            <person name="Barker E."/>
            <person name="Barker M.S."/>
            <person name="Bennetzen J.L."/>
            <person name="Bonawitz N.D."/>
            <person name="Chapple C."/>
            <person name="Cheng C."/>
            <person name="Correa L.G."/>
            <person name="Dacre M."/>
            <person name="DeBarry J."/>
            <person name="Dreyer I."/>
            <person name="Elias M."/>
            <person name="Engstrom E.M."/>
            <person name="Estelle M."/>
            <person name="Feng L."/>
            <person name="Finet C."/>
            <person name="Floyd S.K."/>
            <person name="Frommer W.B."/>
            <person name="Fujita T."/>
            <person name="Gramzow L."/>
            <person name="Gutensohn M."/>
            <person name="Harholt J."/>
            <person name="Hattori M."/>
            <person name="Heyl A."/>
            <person name="Hirai T."/>
            <person name="Hiwatashi Y."/>
            <person name="Ishikawa M."/>
            <person name="Iwata M."/>
            <person name="Karol K.G."/>
            <person name="Koehler B."/>
            <person name="Kolukisaoglu U."/>
            <person name="Kubo M."/>
            <person name="Kurata T."/>
            <person name="Lalonde S."/>
            <person name="Li K."/>
            <person name="Li Y."/>
            <person name="Litt A."/>
            <person name="Lyons E."/>
            <person name="Manning G."/>
            <person name="Maruyama T."/>
            <person name="Michael T.P."/>
            <person name="Mikami K."/>
            <person name="Miyazaki S."/>
            <person name="Morinaga S."/>
            <person name="Murata T."/>
            <person name="Mueller-Roeber B."/>
            <person name="Nelson D.R."/>
            <person name="Obara M."/>
            <person name="Oguri Y."/>
            <person name="Olmstead R.G."/>
            <person name="Onodera N."/>
            <person name="Petersen B.L."/>
            <person name="Pils B."/>
            <person name="Prigge M."/>
            <person name="Rensing S.A."/>
            <person name="Riano-Pachon D.M."/>
            <person name="Roberts A.W."/>
            <person name="Sato Y."/>
            <person name="Scheller H.V."/>
            <person name="Schulz B."/>
            <person name="Schulz C."/>
            <person name="Shakirov E.V."/>
            <person name="Shibagaki N."/>
            <person name="Shinohara N."/>
            <person name="Shippen D.E."/>
            <person name="Soerensen I."/>
            <person name="Sotooka R."/>
            <person name="Sugimoto N."/>
            <person name="Sugita M."/>
            <person name="Sumikawa N."/>
            <person name="Tanurdzic M."/>
            <person name="Theissen G."/>
            <person name="Ulvskov P."/>
            <person name="Wakazuki S."/>
            <person name="Weng J.K."/>
            <person name="Willats W.W."/>
            <person name="Wipf D."/>
            <person name="Wolf P.G."/>
            <person name="Yang L."/>
            <person name="Zimmer A.D."/>
            <person name="Zhu Q."/>
            <person name="Mitros T."/>
            <person name="Hellsten U."/>
            <person name="Loque D."/>
            <person name="Otillar R."/>
            <person name="Salamov A."/>
            <person name="Schmutz J."/>
            <person name="Shapiro H."/>
            <person name="Lindquist E."/>
            <person name="Lucas S."/>
            <person name="Rokhsar D."/>
            <person name="Grigoriev I.V."/>
        </authorList>
    </citation>
    <scope>NUCLEOTIDE SEQUENCE [LARGE SCALE GENOMIC DNA]</scope>
</reference>
<feature type="transmembrane region" description="Helical" evidence="8">
    <location>
        <begin position="169"/>
        <end position="192"/>
    </location>
</feature>
<feature type="compositionally biased region" description="Polar residues" evidence="7">
    <location>
        <begin position="498"/>
        <end position="508"/>
    </location>
</feature>
<evidence type="ECO:0000259" key="9">
    <source>
        <dbReference type="Pfam" id="PF13906"/>
    </source>
</evidence>
<feature type="transmembrane region" description="Helical" evidence="8">
    <location>
        <begin position="282"/>
        <end position="306"/>
    </location>
</feature>
<dbReference type="eggNOG" id="KOG1286">
    <property type="taxonomic scope" value="Eukaryota"/>
</dbReference>
<feature type="transmembrane region" description="Helical" evidence="8">
    <location>
        <begin position="616"/>
        <end position="636"/>
    </location>
</feature>
<dbReference type="EMBL" id="GL377604">
    <property type="protein sequence ID" value="EFJ20026.1"/>
    <property type="molecule type" value="Genomic_DNA"/>
</dbReference>
<organism evidence="11">
    <name type="scientific">Selaginella moellendorffii</name>
    <name type="common">Spikemoss</name>
    <dbReference type="NCBI Taxonomy" id="88036"/>
    <lineage>
        <taxon>Eukaryota</taxon>
        <taxon>Viridiplantae</taxon>
        <taxon>Streptophyta</taxon>
        <taxon>Embryophyta</taxon>
        <taxon>Tracheophyta</taxon>
        <taxon>Lycopodiopsida</taxon>
        <taxon>Selaginellales</taxon>
        <taxon>Selaginellaceae</taxon>
        <taxon>Selaginella</taxon>
    </lineage>
</organism>
<dbReference type="InterPro" id="IPR002293">
    <property type="entry name" value="AA/rel_permease1"/>
</dbReference>
<dbReference type="PANTHER" id="PTHR43243:SF4">
    <property type="entry name" value="CATIONIC AMINO ACID TRANSPORTER 4"/>
    <property type="match status" value="1"/>
</dbReference>
<feature type="domain" description="Cationic amino acid transporter C-terminal" evidence="9">
    <location>
        <begin position="589"/>
        <end position="639"/>
    </location>
</feature>
<dbReference type="PANTHER" id="PTHR43243">
    <property type="entry name" value="INNER MEMBRANE TRANSPORTER YGJI-RELATED"/>
    <property type="match status" value="1"/>
</dbReference>
<dbReference type="Pfam" id="PF13520">
    <property type="entry name" value="AA_permease_2"/>
    <property type="match status" value="1"/>
</dbReference>
<feature type="region of interest" description="Disordered" evidence="7">
    <location>
        <begin position="477"/>
        <end position="516"/>
    </location>
</feature>
<feature type="transmembrane region" description="Helical" evidence="8">
    <location>
        <begin position="204"/>
        <end position="226"/>
    </location>
</feature>
<feature type="transmembrane region" description="Helical" evidence="8">
    <location>
        <begin position="554"/>
        <end position="574"/>
    </location>
</feature>
<feature type="transmembrane region" description="Helical" evidence="8">
    <location>
        <begin position="403"/>
        <end position="425"/>
    </location>
</feature>
<feature type="transmembrane region" description="Helical" evidence="8">
    <location>
        <begin position="81"/>
        <end position="100"/>
    </location>
</feature>
<dbReference type="AlphaFoldDB" id="D8S694"/>
<evidence type="ECO:0000313" key="11">
    <source>
        <dbReference type="Proteomes" id="UP000001514"/>
    </source>
</evidence>
<feature type="transmembrane region" description="Helical" evidence="8">
    <location>
        <begin position="376"/>
        <end position="397"/>
    </location>
</feature>
<dbReference type="OrthoDB" id="3900342at2759"/>
<evidence type="ECO:0000256" key="4">
    <source>
        <dbReference type="ARBA" id="ARBA00022692"/>
    </source>
</evidence>
<feature type="transmembrane region" description="Helical" evidence="8">
    <location>
        <begin position="238"/>
        <end position="261"/>
    </location>
</feature>
<keyword evidence="11" id="KW-1185">Reference proteome</keyword>
<dbReference type="GO" id="GO:0006865">
    <property type="term" value="P:amino acid transport"/>
    <property type="evidence" value="ECO:0000318"/>
    <property type="project" value="GO_Central"/>
</dbReference>
<feature type="transmembrane region" description="Helical" evidence="8">
    <location>
        <begin position="49"/>
        <end position="69"/>
    </location>
</feature>
<evidence type="ECO:0000256" key="8">
    <source>
        <dbReference type="SAM" id="Phobius"/>
    </source>
</evidence>
<evidence type="ECO:0000256" key="7">
    <source>
        <dbReference type="SAM" id="MobiDB-lite"/>
    </source>
</evidence>
<evidence type="ECO:0000256" key="1">
    <source>
        <dbReference type="ARBA" id="ARBA00004141"/>
    </source>
</evidence>
<feature type="transmembrane region" description="Helical" evidence="8">
    <location>
        <begin position="524"/>
        <end position="548"/>
    </location>
</feature>
<evidence type="ECO:0000256" key="6">
    <source>
        <dbReference type="ARBA" id="ARBA00023136"/>
    </source>
</evidence>
<evidence type="ECO:0000313" key="10">
    <source>
        <dbReference type="EMBL" id="EFJ20026.1"/>
    </source>
</evidence>
<dbReference type="Gene3D" id="1.20.1740.10">
    <property type="entry name" value="Amino acid/polyamine transporter I"/>
    <property type="match status" value="2"/>
</dbReference>
<dbReference type="GO" id="GO:0015171">
    <property type="term" value="F:amino acid transmembrane transporter activity"/>
    <property type="evidence" value="ECO:0000318"/>
    <property type="project" value="GO_Central"/>
</dbReference>
<feature type="transmembrane region" description="Helical" evidence="8">
    <location>
        <begin position="586"/>
        <end position="610"/>
    </location>
</feature>
<keyword evidence="5 8" id="KW-1133">Transmembrane helix</keyword>
<dbReference type="STRING" id="88036.D8S694"/>
<name>D8S694_SELML</name>
<keyword evidence="3" id="KW-0813">Transport</keyword>
<evidence type="ECO:0000256" key="3">
    <source>
        <dbReference type="ARBA" id="ARBA00022448"/>
    </source>
</evidence>
<feature type="transmembrane region" description="Helical" evidence="8">
    <location>
        <begin position="326"/>
        <end position="348"/>
    </location>
</feature>
<dbReference type="KEGG" id="smo:SELMODRAFT_177383"/>
<protein>
    <submittedName>
        <fullName evidence="10">Uncharacterized protein CAT1-2</fullName>
    </submittedName>
</protein>
<dbReference type="Gramene" id="EFJ20026">
    <property type="protein sequence ID" value="EFJ20026"/>
    <property type="gene ID" value="SELMODRAFT_177383"/>
</dbReference>
<dbReference type="PIRSF" id="PIRSF006060">
    <property type="entry name" value="AA_transporter"/>
    <property type="match status" value="1"/>
</dbReference>
<dbReference type="OMA" id="LMFGWAP"/>
<keyword evidence="6 8" id="KW-0472">Membrane</keyword>
<dbReference type="FunCoup" id="D8S694">
    <property type="interactions" value="1286"/>
</dbReference>
<sequence>MEADSAAIDIPFLVSGRKRVGFSTLTRRKHSNAQQHRKGSPQLAKHLKIWELLAVGIGATIGAGVYVLVGTVARDKAGPSLSASFLIAGVAAALSAFCYAELASRCPSAGSAYHYAYLCVGEGIAWIIGWALILEYTVGGAAVARGISPNLAIFFGGSANLPGWLSRRLIPGTSIVCDPCAFLLVAAVTCLLSTGIRESAFVQTVMTAVNCSVLLFVIVVGSWLGFRNGWPGYNLAGGYMPFGVSGLLSGAATVFFAFIGFDAVASTAEEVKHPQRDLPIGIGLSLFICGSIYIVVSAVMVGIVPYYEMDLDTPMPTAFMKNGLHWAMYAVAAGAVAALSTALLGALLPQPRILMAMSRDGLLPPLFSKVNKATSVPVYSTVVTGFAAGCMAFLLNVDELSGMVSVGTLMAFSIVAVSILILRYVPPIEPLVLSAAPTQEVPFVKKKSGIPVHLKKEEHASPILSIFSESSIPEVDDDATSLSSSSSSNDLTMEDDSALQSGMPSSSRLALDDEKEKEERRRRYAACGISGVCIGVVLLSIATSATLLPSWLCWIMGVIGTSMLLVGSAILLLIDQDEGRHQFGQSGGFHCPGVPVLPILCIMVNVYLLANLGSVTWLRVSAWLVIGVFVYSFYGIHHSSLSKDLHTIM</sequence>
<dbReference type="HOGENOM" id="CLU_007946_15_1_1"/>
<dbReference type="InterPro" id="IPR029485">
    <property type="entry name" value="CAT_C"/>
</dbReference>
<comment type="similarity">
    <text evidence="2">Belongs to the amino acid-polyamine-organocation (APC) superfamily. Cationic amino acid transporter (CAT) (TC 2.A.3.3) family.</text>
</comment>
<dbReference type="GeneID" id="9659570"/>
<gene>
    <name evidence="10" type="primary">CAT1-2</name>
    <name evidence="10" type="ORF">SELMODRAFT_177383</name>
</gene>
<proteinExistence type="inferred from homology"/>
<dbReference type="InParanoid" id="D8S694"/>
<evidence type="ECO:0000256" key="5">
    <source>
        <dbReference type="ARBA" id="ARBA00022989"/>
    </source>
</evidence>
<feature type="transmembrane region" description="Helical" evidence="8">
    <location>
        <begin position="112"/>
        <end position="133"/>
    </location>
</feature>
<evidence type="ECO:0000256" key="2">
    <source>
        <dbReference type="ARBA" id="ARBA00008572"/>
    </source>
</evidence>
<keyword evidence="4 8" id="KW-0812">Transmembrane</keyword>
<comment type="subcellular location">
    <subcellularLocation>
        <location evidence="1">Membrane</location>
        <topology evidence="1">Multi-pass membrane protein</topology>
    </subcellularLocation>
</comment>
<dbReference type="Proteomes" id="UP000001514">
    <property type="component" value="Unassembled WGS sequence"/>
</dbReference>
<dbReference type="GO" id="GO:0016020">
    <property type="term" value="C:membrane"/>
    <property type="evidence" value="ECO:0007669"/>
    <property type="project" value="UniProtKB-SubCell"/>
</dbReference>
<accession>D8S694</accession>
<dbReference type="Pfam" id="PF13906">
    <property type="entry name" value="AA_permease_C"/>
    <property type="match status" value="1"/>
</dbReference>